<keyword evidence="2" id="KW-0472">Membrane</keyword>
<evidence type="ECO:0000256" key="2">
    <source>
        <dbReference type="SAM" id="Phobius"/>
    </source>
</evidence>
<feature type="region of interest" description="Disordered" evidence="1">
    <location>
        <begin position="45"/>
        <end position="75"/>
    </location>
</feature>
<feature type="compositionally biased region" description="Basic and acidic residues" evidence="1">
    <location>
        <begin position="45"/>
        <end position="54"/>
    </location>
</feature>
<protein>
    <recommendedName>
        <fullName evidence="5">YtzI protein</fullName>
    </recommendedName>
</protein>
<sequence length="75" mass="8576">MEQQHQSKEMSGNKMVKIIIGTILVASIIIVAVIQAFYVLWEPNEPKHNDRQDESEQPSYSKSAMSNYETLLHLS</sequence>
<gene>
    <name evidence="3" type="ORF">LZ480_17620</name>
</gene>
<feature type="transmembrane region" description="Helical" evidence="2">
    <location>
        <begin position="18"/>
        <end position="41"/>
    </location>
</feature>
<keyword evidence="2" id="KW-1133">Transmembrane helix</keyword>
<organism evidence="3 4">
    <name type="scientific">Solibacillus palustris</name>
    <dbReference type="NCBI Taxonomy" id="2908203"/>
    <lineage>
        <taxon>Bacteria</taxon>
        <taxon>Bacillati</taxon>
        <taxon>Bacillota</taxon>
        <taxon>Bacilli</taxon>
        <taxon>Bacillales</taxon>
        <taxon>Caryophanaceae</taxon>
        <taxon>Solibacillus</taxon>
    </lineage>
</organism>
<comment type="caution">
    <text evidence="3">The sequence shown here is derived from an EMBL/GenBank/DDBJ whole genome shotgun (WGS) entry which is preliminary data.</text>
</comment>
<evidence type="ECO:0000313" key="3">
    <source>
        <dbReference type="EMBL" id="MCH7323693.1"/>
    </source>
</evidence>
<evidence type="ECO:0000256" key="1">
    <source>
        <dbReference type="SAM" id="MobiDB-lite"/>
    </source>
</evidence>
<evidence type="ECO:0008006" key="5">
    <source>
        <dbReference type="Google" id="ProtNLM"/>
    </source>
</evidence>
<accession>A0ABS9UI86</accession>
<dbReference type="Proteomes" id="UP001316087">
    <property type="component" value="Unassembled WGS sequence"/>
</dbReference>
<feature type="compositionally biased region" description="Polar residues" evidence="1">
    <location>
        <begin position="57"/>
        <end position="69"/>
    </location>
</feature>
<evidence type="ECO:0000313" key="4">
    <source>
        <dbReference type="Proteomes" id="UP001316087"/>
    </source>
</evidence>
<dbReference type="EMBL" id="JAKZFC010000009">
    <property type="protein sequence ID" value="MCH7323693.1"/>
    <property type="molecule type" value="Genomic_DNA"/>
</dbReference>
<reference evidence="3 4" key="1">
    <citation type="submission" date="2022-03" db="EMBL/GenBank/DDBJ databases">
        <authorList>
            <person name="Jo J.-H."/>
            <person name="Im W.-T."/>
        </authorList>
    </citation>
    <scope>NUCLEOTIDE SEQUENCE [LARGE SCALE GENOMIC DNA]</scope>
    <source>
        <strain evidence="3 4">MA9</strain>
    </source>
</reference>
<keyword evidence="4" id="KW-1185">Reference proteome</keyword>
<proteinExistence type="predicted"/>
<keyword evidence="2" id="KW-0812">Transmembrane</keyword>
<name>A0ABS9UI86_9BACL</name>
<dbReference type="RefSeq" id="WP_241370853.1">
    <property type="nucleotide sequence ID" value="NZ_JAKZFC010000009.1"/>
</dbReference>